<comment type="caution">
    <text evidence="1">The sequence shown here is derived from an EMBL/GenBank/DDBJ whole genome shotgun (WGS) entry which is preliminary data.</text>
</comment>
<evidence type="ECO:0000313" key="1">
    <source>
        <dbReference type="EMBL" id="OHS99730.1"/>
    </source>
</evidence>
<accession>A0A1J4JKW5</accession>
<dbReference type="VEuPathDB" id="TrichDB:TRFO_33811"/>
<proteinExistence type="predicted"/>
<sequence length="165" mass="18935">MIVNPAGIRNARSIKLLKEAVKDSILENETQYQDKSSQINHKFQQVMGIDGAIFMHVNGVLKKAVTNDNITRRIAGVRVVHSLIRNGREEIRSRLMTSSTMKNVLHKMNYVPEANSVMKELREYLPKWMAGTQINVGNISKDENKFRERCQEFLDAGPVNDQQYF</sequence>
<organism evidence="1 2">
    <name type="scientific">Tritrichomonas foetus</name>
    <dbReference type="NCBI Taxonomy" id="1144522"/>
    <lineage>
        <taxon>Eukaryota</taxon>
        <taxon>Metamonada</taxon>
        <taxon>Parabasalia</taxon>
        <taxon>Tritrichomonadida</taxon>
        <taxon>Tritrichomonadidae</taxon>
        <taxon>Tritrichomonas</taxon>
    </lineage>
</organism>
<dbReference type="GeneID" id="94843993"/>
<dbReference type="Proteomes" id="UP000179807">
    <property type="component" value="Unassembled WGS sequence"/>
</dbReference>
<dbReference type="RefSeq" id="XP_068352867.1">
    <property type="nucleotide sequence ID" value="XM_068509289.1"/>
</dbReference>
<dbReference type="AlphaFoldDB" id="A0A1J4JKW5"/>
<reference evidence="1" key="1">
    <citation type="submission" date="2016-10" db="EMBL/GenBank/DDBJ databases">
        <authorList>
            <person name="Benchimol M."/>
            <person name="Almeida L.G."/>
            <person name="Vasconcelos A.T."/>
            <person name="Perreira-Neves A."/>
            <person name="Rosa I.A."/>
            <person name="Tasca T."/>
            <person name="Bogo M.R."/>
            <person name="de Souza W."/>
        </authorList>
    </citation>
    <scope>NUCLEOTIDE SEQUENCE [LARGE SCALE GENOMIC DNA]</scope>
    <source>
        <strain evidence="1">K</strain>
    </source>
</reference>
<dbReference type="EMBL" id="MLAK01000991">
    <property type="protein sequence ID" value="OHS99730.1"/>
    <property type="molecule type" value="Genomic_DNA"/>
</dbReference>
<evidence type="ECO:0000313" key="2">
    <source>
        <dbReference type="Proteomes" id="UP000179807"/>
    </source>
</evidence>
<protein>
    <submittedName>
        <fullName evidence="1">Uncharacterized protein</fullName>
    </submittedName>
</protein>
<keyword evidence="2" id="KW-1185">Reference proteome</keyword>
<name>A0A1J4JKW5_9EUKA</name>
<gene>
    <name evidence="1" type="ORF">TRFO_33811</name>
</gene>